<dbReference type="EMBL" id="CM042031">
    <property type="protein sequence ID" value="KAI3784151.1"/>
    <property type="molecule type" value="Genomic_DNA"/>
</dbReference>
<accession>A0ACB9GMC5</accession>
<organism evidence="1 2">
    <name type="scientific">Smallanthus sonchifolius</name>
    <dbReference type="NCBI Taxonomy" id="185202"/>
    <lineage>
        <taxon>Eukaryota</taxon>
        <taxon>Viridiplantae</taxon>
        <taxon>Streptophyta</taxon>
        <taxon>Embryophyta</taxon>
        <taxon>Tracheophyta</taxon>
        <taxon>Spermatophyta</taxon>
        <taxon>Magnoliopsida</taxon>
        <taxon>eudicotyledons</taxon>
        <taxon>Gunneridae</taxon>
        <taxon>Pentapetalae</taxon>
        <taxon>asterids</taxon>
        <taxon>campanulids</taxon>
        <taxon>Asterales</taxon>
        <taxon>Asteraceae</taxon>
        <taxon>Asteroideae</taxon>
        <taxon>Heliantheae alliance</taxon>
        <taxon>Millerieae</taxon>
        <taxon>Smallanthus</taxon>
    </lineage>
</organism>
<proteinExistence type="predicted"/>
<protein>
    <submittedName>
        <fullName evidence="1">Uncharacterized protein</fullName>
    </submittedName>
</protein>
<evidence type="ECO:0000313" key="1">
    <source>
        <dbReference type="EMBL" id="KAI3784151.1"/>
    </source>
</evidence>
<name>A0ACB9GMC5_9ASTR</name>
<sequence length="97" mass="11023">MGFLLKETKFEGSINLDKMGFGRWKLEIEPQFEMPMAPNHIIQTEGPIGIWSSSNPEIDGITCIKMETTKLSLISGCWRWSGRRWWCSTGADILVGM</sequence>
<evidence type="ECO:0000313" key="2">
    <source>
        <dbReference type="Proteomes" id="UP001056120"/>
    </source>
</evidence>
<comment type="caution">
    <text evidence="1">The sequence shown here is derived from an EMBL/GenBank/DDBJ whole genome shotgun (WGS) entry which is preliminary data.</text>
</comment>
<reference evidence="2" key="1">
    <citation type="journal article" date="2022" name="Mol. Ecol. Resour.">
        <title>The genomes of chicory, endive, great burdock and yacon provide insights into Asteraceae palaeo-polyploidization history and plant inulin production.</title>
        <authorList>
            <person name="Fan W."/>
            <person name="Wang S."/>
            <person name="Wang H."/>
            <person name="Wang A."/>
            <person name="Jiang F."/>
            <person name="Liu H."/>
            <person name="Zhao H."/>
            <person name="Xu D."/>
            <person name="Zhang Y."/>
        </authorList>
    </citation>
    <scope>NUCLEOTIDE SEQUENCE [LARGE SCALE GENOMIC DNA]</scope>
    <source>
        <strain evidence="2">cv. Yunnan</strain>
    </source>
</reference>
<dbReference type="Proteomes" id="UP001056120">
    <property type="component" value="Linkage Group LG14"/>
</dbReference>
<gene>
    <name evidence="1" type="ORF">L1987_43245</name>
</gene>
<keyword evidence="2" id="KW-1185">Reference proteome</keyword>
<reference evidence="1 2" key="2">
    <citation type="journal article" date="2022" name="Mol. Ecol. Resour.">
        <title>The genomes of chicory, endive, great burdock and yacon provide insights into Asteraceae paleo-polyploidization history and plant inulin production.</title>
        <authorList>
            <person name="Fan W."/>
            <person name="Wang S."/>
            <person name="Wang H."/>
            <person name="Wang A."/>
            <person name="Jiang F."/>
            <person name="Liu H."/>
            <person name="Zhao H."/>
            <person name="Xu D."/>
            <person name="Zhang Y."/>
        </authorList>
    </citation>
    <scope>NUCLEOTIDE SEQUENCE [LARGE SCALE GENOMIC DNA]</scope>
    <source>
        <strain evidence="2">cv. Yunnan</strain>
        <tissue evidence="1">Leaves</tissue>
    </source>
</reference>